<evidence type="ECO:0000313" key="2">
    <source>
        <dbReference type="Proteomes" id="UP000829398"/>
    </source>
</evidence>
<accession>A0ACB8JVN6</accession>
<keyword evidence="2" id="KW-1185">Reference proteome</keyword>
<reference evidence="2" key="1">
    <citation type="journal article" date="2023" name="Hortic. Res.">
        <title>A chromosome-level phased genome enabling allele-level studies in sweet orange: a case study on citrus Huanglongbing tolerance.</title>
        <authorList>
            <person name="Wu B."/>
            <person name="Yu Q."/>
            <person name="Deng Z."/>
            <person name="Duan Y."/>
            <person name="Luo F."/>
            <person name="Gmitter F. Jr."/>
        </authorList>
    </citation>
    <scope>NUCLEOTIDE SEQUENCE [LARGE SCALE GENOMIC DNA]</scope>
    <source>
        <strain evidence="2">cv. Valencia</strain>
    </source>
</reference>
<dbReference type="Proteomes" id="UP000829398">
    <property type="component" value="Chromosome 6"/>
</dbReference>
<gene>
    <name evidence="1" type="ORF">KPL71_018188</name>
</gene>
<proteinExistence type="predicted"/>
<name>A0ACB8JVN6_CITSI</name>
<organism evidence="1 2">
    <name type="scientific">Citrus sinensis</name>
    <name type="common">Sweet orange</name>
    <name type="synonym">Citrus aurantium var. sinensis</name>
    <dbReference type="NCBI Taxonomy" id="2711"/>
    <lineage>
        <taxon>Eukaryota</taxon>
        <taxon>Viridiplantae</taxon>
        <taxon>Streptophyta</taxon>
        <taxon>Embryophyta</taxon>
        <taxon>Tracheophyta</taxon>
        <taxon>Spermatophyta</taxon>
        <taxon>Magnoliopsida</taxon>
        <taxon>eudicotyledons</taxon>
        <taxon>Gunneridae</taxon>
        <taxon>Pentapetalae</taxon>
        <taxon>rosids</taxon>
        <taxon>malvids</taxon>
        <taxon>Sapindales</taxon>
        <taxon>Rutaceae</taxon>
        <taxon>Aurantioideae</taxon>
        <taxon>Citrus</taxon>
    </lineage>
</organism>
<comment type="caution">
    <text evidence="1">The sequence shown here is derived from an EMBL/GenBank/DDBJ whole genome shotgun (WGS) entry which is preliminary data.</text>
</comment>
<dbReference type="EMBL" id="CM039175">
    <property type="protein sequence ID" value="KAH9736702.1"/>
    <property type="molecule type" value="Genomic_DNA"/>
</dbReference>
<sequence>MDDLMNQFDLFSPPLTLCNDSLETSHANFDYLPDGVKNFPVHVNEVPFHDEFPMDCSSFDLEDLRDLFEVDVSATVVLPREEMKIDNELSARHLAKAYAEAMEDEKKEIAKVIARRINEKFCPIGDVRERLLYHSFQPLNKQAENNYLHQEASKVFDEAFEAIYRMIPNGTFAHFRANMAILEALSYDAEVLHVVDFDMGDGVQWPSMITATAQQQSLLLQHGVISQQMKLKLTSIKWEEDYERESSQWRFEETKNRLHDCAYSHGLNLKVKEIQLQDLVTEVKKMKKNSGGKREWVAFNCMHGLPHMGRRRSKRHVMQFLNMAKDYLAYCANSKTSKNRGIITFGDGENWGKIRNLSCFGSFFESFMDHYQALLESIEWNFPKGLAQARIAMECLFVAPFVDSLALLEEWKEIKEFGDFQSGFGSSQGVGFSNESLMEAKVMVSEGAKFV</sequence>
<evidence type="ECO:0000313" key="1">
    <source>
        <dbReference type="EMBL" id="KAH9736702.1"/>
    </source>
</evidence>
<protein>
    <submittedName>
        <fullName evidence="1">Uncharacterized protein</fullName>
    </submittedName>
</protein>